<name>X1TTV2_9ZZZZ</name>
<comment type="caution">
    <text evidence="1">The sequence shown here is derived from an EMBL/GenBank/DDBJ whole genome shotgun (WGS) entry which is preliminary data.</text>
</comment>
<dbReference type="EMBL" id="BARW01033348">
    <property type="protein sequence ID" value="GAJ08783.1"/>
    <property type="molecule type" value="Genomic_DNA"/>
</dbReference>
<accession>X1TTV2</accession>
<organism evidence="1">
    <name type="scientific">marine sediment metagenome</name>
    <dbReference type="NCBI Taxonomy" id="412755"/>
    <lineage>
        <taxon>unclassified sequences</taxon>
        <taxon>metagenomes</taxon>
        <taxon>ecological metagenomes</taxon>
    </lineage>
</organism>
<reference evidence="1" key="1">
    <citation type="journal article" date="2014" name="Front. Microbiol.">
        <title>High frequency of phylogenetically diverse reductive dehalogenase-homologous genes in deep subseafloor sedimentary metagenomes.</title>
        <authorList>
            <person name="Kawai M."/>
            <person name="Futagami T."/>
            <person name="Toyoda A."/>
            <person name="Takaki Y."/>
            <person name="Nishi S."/>
            <person name="Hori S."/>
            <person name="Arai W."/>
            <person name="Tsubouchi T."/>
            <person name="Morono Y."/>
            <person name="Uchiyama I."/>
            <person name="Ito T."/>
            <person name="Fujiyama A."/>
            <person name="Inagaki F."/>
            <person name="Takami H."/>
        </authorList>
    </citation>
    <scope>NUCLEOTIDE SEQUENCE</scope>
    <source>
        <strain evidence="1">Expedition CK06-06</strain>
    </source>
</reference>
<evidence type="ECO:0000313" key="1">
    <source>
        <dbReference type="EMBL" id="GAJ08783.1"/>
    </source>
</evidence>
<gene>
    <name evidence="1" type="ORF">S12H4_52538</name>
</gene>
<sequence length="40" mass="4297">MPIKVITEFPDNASVRIIVYVKDDANKLVAPTAPGAVEIT</sequence>
<protein>
    <submittedName>
        <fullName evidence="1">Uncharacterized protein</fullName>
    </submittedName>
</protein>
<dbReference type="AlphaFoldDB" id="X1TTV2"/>
<proteinExistence type="predicted"/>
<feature type="non-terminal residue" evidence="1">
    <location>
        <position position="40"/>
    </location>
</feature>